<dbReference type="AlphaFoldDB" id="A0A0G1NJJ7"/>
<dbReference type="PIRSF" id="PIRSF035652">
    <property type="entry name" value="CHP02436"/>
    <property type="match status" value="1"/>
</dbReference>
<evidence type="ECO:0000313" key="2">
    <source>
        <dbReference type="Proteomes" id="UP000034107"/>
    </source>
</evidence>
<protein>
    <recommendedName>
        <fullName evidence="3">Four helix bundle protein</fullName>
    </recommendedName>
</protein>
<proteinExistence type="predicted"/>
<sequence>MMITQNANVKSQNMNLNPKTDLRYRSYLFSIEVIKFINTLPDKKVYWVIVDQLLRCATSIGANIVEAKSASSRKDFIKFYEIALKSANETKYWLALLRDATEADKSRIAVLLNEVEEISKMLGSSVITLKNKKF</sequence>
<dbReference type="PANTHER" id="PTHR38471">
    <property type="entry name" value="FOUR HELIX BUNDLE PROTEIN"/>
    <property type="match status" value="1"/>
</dbReference>
<dbReference type="Proteomes" id="UP000034107">
    <property type="component" value="Unassembled WGS sequence"/>
</dbReference>
<accession>A0A0G1NJJ7</accession>
<dbReference type="NCBIfam" id="TIGR02436">
    <property type="entry name" value="four helix bundle protein"/>
    <property type="match status" value="1"/>
</dbReference>
<dbReference type="Pfam" id="PF05635">
    <property type="entry name" value="23S_rRNA_IVP"/>
    <property type="match status" value="1"/>
</dbReference>
<dbReference type="InterPro" id="IPR036583">
    <property type="entry name" value="23S_rRNA_IVS_sf"/>
</dbReference>
<comment type="caution">
    <text evidence="1">The sequence shown here is derived from an EMBL/GenBank/DDBJ whole genome shotgun (WGS) entry which is preliminary data.</text>
</comment>
<dbReference type="PANTHER" id="PTHR38471:SF2">
    <property type="entry name" value="FOUR HELIX BUNDLE PROTEIN"/>
    <property type="match status" value="1"/>
</dbReference>
<name>A0A0G1NJJ7_9BACT</name>
<dbReference type="EMBL" id="LCLS01000037">
    <property type="protein sequence ID" value="KKU20532.1"/>
    <property type="molecule type" value="Genomic_DNA"/>
</dbReference>
<dbReference type="Gene3D" id="1.20.1440.60">
    <property type="entry name" value="23S rRNA-intervening sequence"/>
    <property type="match status" value="1"/>
</dbReference>
<reference evidence="1 2" key="1">
    <citation type="journal article" date="2015" name="Nature">
        <title>rRNA introns, odd ribosomes, and small enigmatic genomes across a large radiation of phyla.</title>
        <authorList>
            <person name="Brown C.T."/>
            <person name="Hug L.A."/>
            <person name="Thomas B.C."/>
            <person name="Sharon I."/>
            <person name="Castelle C.J."/>
            <person name="Singh A."/>
            <person name="Wilkins M.J."/>
            <person name="Williams K.H."/>
            <person name="Banfield J.F."/>
        </authorList>
    </citation>
    <scope>NUCLEOTIDE SEQUENCE [LARGE SCALE GENOMIC DNA]</scope>
</reference>
<dbReference type="PATRIC" id="fig|1618732.3.peg.918"/>
<organism evidence="1 2">
    <name type="scientific">Candidatus Nomurabacteria bacterium GW2011_GWA1_46_11</name>
    <dbReference type="NCBI Taxonomy" id="1618732"/>
    <lineage>
        <taxon>Bacteria</taxon>
        <taxon>Candidatus Nomuraibacteriota</taxon>
    </lineage>
</organism>
<dbReference type="InterPro" id="IPR012657">
    <property type="entry name" value="23S_rRNA-intervening_sequence"/>
</dbReference>
<evidence type="ECO:0008006" key="3">
    <source>
        <dbReference type="Google" id="ProtNLM"/>
    </source>
</evidence>
<gene>
    <name evidence="1" type="ORF">UX31_C0037G0006</name>
</gene>
<dbReference type="SUPFAM" id="SSF158446">
    <property type="entry name" value="IVS-encoded protein-like"/>
    <property type="match status" value="1"/>
</dbReference>
<evidence type="ECO:0000313" key="1">
    <source>
        <dbReference type="EMBL" id="KKU20532.1"/>
    </source>
</evidence>